<comment type="caution">
    <text evidence="1">The sequence shown here is derived from an EMBL/GenBank/DDBJ whole genome shotgun (WGS) entry which is preliminary data.</text>
</comment>
<dbReference type="Proteomes" id="UP001172386">
    <property type="component" value="Unassembled WGS sequence"/>
</dbReference>
<protein>
    <submittedName>
        <fullName evidence="1">Uncharacterized protein</fullName>
    </submittedName>
</protein>
<sequence>MSSEIVIGIDFGTTYSGVSWAVNGGTKLVRVITNWPNPSAGRNPNSEKVPSIIAYDNGRPSKWGYDVGDTDQSFRWIKILLEPESEYSGKSEQVKKSNELLEQINKQAVDVVADYLAKVWEYTMKEIGRKQGDNFRDSYKLKVVMSVPAMWTPVAKERTLQAARQAGLGTDINLVTEPEAAALATLKDKEEMQELQPGDCFVVCDAGGGTVDLISYEVQSLQPLVIKECAVGTGDLCGSAYLDMGFQKWIITQIGESQWKSMKMKAKRKMVNDFELSIKRRFELSGPSEHSVELRGIEDDPNLNIRDEMIIVKSTVIQTIFDHVCSQVDRLVRQQVRQVTEKGKKLKAILLVGGFGESGYLHDRLNDSYSHESISVLQVSGAWSAICRGATMWGLEHSNHFTGVQPPQKTVAARIARYSYGIPCRTSFQTSVHKLEDRIWSDAHGEFKADNQMMWLIRRGDEFEDDQVLTYDLQRSVEGHGLMRSFISDVVNAMMDTKYHNFDQRLLYSSEKIPPTRSVDDGLTTGMKLTAVLGVKTLCTVAWSLDETDVLLSSRSYKSKTGKKYRNIDFKVTVRLGNADISFGVECGDLKVACEAQYPKD</sequence>
<name>A0ACC3A5B3_9EURO</name>
<accession>A0ACC3A5B3</accession>
<dbReference type="EMBL" id="JAPDRQ010000094">
    <property type="protein sequence ID" value="KAJ9655529.1"/>
    <property type="molecule type" value="Genomic_DNA"/>
</dbReference>
<proteinExistence type="predicted"/>
<evidence type="ECO:0000313" key="1">
    <source>
        <dbReference type="EMBL" id="KAJ9655529.1"/>
    </source>
</evidence>
<gene>
    <name evidence="1" type="ORF">H2198_005620</name>
</gene>
<evidence type="ECO:0000313" key="2">
    <source>
        <dbReference type="Proteomes" id="UP001172386"/>
    </source>
</evidence>
<keyword evidence="2" id="KW-1185">Reference proteome</keyword>
<organism evidence="1 2">
    <name type="scientific">Neophaeococcomyces mojaviensis</name>
    <dbReference type="NCBI Taxonomy" id="3383035"/>
    <lineage>
        <taxon>Eukaryota</taxon>
        <taxon>Fungi</taxon>
        <taxon>Dikarya</taxon>
        <taxon>Ascomycota</taxon>
        <taxon>Pezizomycotina</taxon>
        <taxon>Eurotiomycetes</taxon>
        <taxon>Chaetothyriomycetidae</taxon>
        <taxon>Chaetothyriales</taxon>
        <taxon>Chaetothyriales incertae sedis</taxon>
        <taxon>Neophaeococcomyces</taxon>
    </lineage>
</organism>
<reference evidence="1" key="1">
    <citation type="submission" date="2022-10" db="EMBL/GenBank/DDBJ databases">
        <title>Culturing micro-colonial fungi from biological soil crusts in the Mojave desert and describing Neophaeococcomyces mojavensis, and introducing the new genera and species Taxawa tesnikishii.</title>
        <authorList>
            <person name="Kurbessoian T."/>
            <person name="Stajich J.E."/>
        </authorList>
    </citation>
    <scope>NUCLEOTIDE SEQUENCE</scope>
    <source>
        <strain evidence="1">JES_112</strain>
    </source>
</reference>